<keyword evidence="3" id="KW-1185">Reference proteome</keyword>
<proteinExistence type="predicted"/>
<evidence type="ECO:0000256" key="1">
    <source>
        <dbReference type="SAM" id="MobiDB-lite"/>
    </source>
</evidence>
<comment type="caution">
    <text evidence="2">The sequence shown here is derived from an EMBL/GenBank/DDBJ whole genome shotgun (WGS) entry which is preliminary data.</text>
</comment>
<dbReference type="Proteomes" id="UP001292094">
    <property type="component" value="Unassembled WGS sequence"/>
</dbReference>
<name>A0AAE1NCK4_9EUCA</name>
<sequence length="92" mass="9913">MFGVCAGVGSVFALLLPDSTHKPMTDTVDQLELLYGAKSHSSNSIEKGVKKEELLYGAKSHSSSSIEKGVKKEEEEEEEGELEEVSATTPLN</sequence>
<reference evidence="2" key="1">
    <citation type="submission" date="2023-11" db="EMBL/GenBank/DDBJ databases">
        <title>Genome assemblies of two species of porcelain crab, Petrolisthes cinctipes and Petrolisthes manimaculis (Anomura: Porcellanidae).</title>
        <authorList>
            <person name="Angst P."/>
        </authorList>
    </citation>
    <scope>NUCLEOTIDE SEQUENCE</scope>
    <source>
        <strain evidence="2">PB745_02</strain>
        <tissue evidence="2">Gill</tissue>
    </source>
</reference>
<evidence type="ECO:0000313" key="3">
    <source>
        <dbReference type="Proteomes" id="UP001292094"/>
    </source>
</evidence>
<protein>
    <submittedName>
        <fullName evidence="2">Uncharacterized protein</fullName>
    </submittedName>
</protein>
<feature type="region of interest" description="Disordered" evidence="1">
    <location>
        <begin position="58"/>
        <end position="92"/>
    </location>
</feature>
<evidence type="ECO:0000313" key="2">
    <source>
        <dbReference type="EMBL" id="KAK4287413.1"/>
    </source>
</evidence>
<feature type="compositionally biased region" description="Acidic residues" evidence="1">
    <location>
        <begin position="74"/>
        <end position="84"/>
    </location>
</feature>
<dbReference type="EMBL" id="JAWZYT010006868">
    <property type="protein sequence ID" value="KAK4287413.1"/>
    <property type="molecule type" value="Genomic_DNA"/>
</dbReference>
<organism evidence="2 3">
    <name type="scientific">Petrolisthes manimaculis</name>
    <dbReference type="NCBI Taxonomy" id="1843537"/>
    <lineage>
        <taxon>Eukaryota</taxon>
        <taxon>Metazoa</taxon>
        <taxon>Ecdysozoa</taxon>
        <taxon>Arthropoda</taxon>
        <taxon>Crustacea</taxon>
        <taxon>Multicrustacea</taxon>
        <taxon>Malacostraca</taxon>
        <taxon>Eumalacostraca</taxon>
        <taxon>Eucarida</taxon>
        <taxon>Decapoda</taxon>
        <taxon>Pleocyemata</taxon>
        <taxon>Anomura</taxon>
        <taxon>Galatheoidea</taxon>
        <taxon>Porcellanidae</taxon>
        <taxon>Petrolisthes</taxon>
    </lineage>
</organism>
<accession>A0AAE1NCK4</accession>
<dbReference type="AlphaFoldDB" id="A0AAE1NCK4"/>
<gene>
    <name evidence="2" type="ORF">Pmani_039513</name>
</gene>